<feature type="transmembrane region" description="Helical" evidence="1">
    <location>
        <begin position="106"/>
        <end position="133"/>
    </location>
</feature>
<sequence length="139" mass="14635">MDDLVRVPGTNIGLGLDALIGLIPGVGDAAGSVISGMILADAVRKRVPVSVLALMGWNLVLDALLGLIPGVGDVADAAHRANLKNLRLLERTLDQGRTVDVSSRTYLVRAVLMVVLILVVVLAFAVLAIWGLLKLLRLV</sequence>
<dbReference type="PANTHER" id="PTHR35519:SF2">
    <property type="entry name" value="PH DOMAIN PROTEIN"/>
    <property type="match status" value="1"/>
</dbReference>
<gene>
    <name evidence="2" type="ORF">MOPEL_135_00220</name>
</gene>
<evidence type="ECO:0000313" key="2">
    <source>
        <dbReference type="EMBL" id="GAB49784.1"/>
    </source>
</evidence>
<dbReference type="PANTHER" id="PTHR35519">
    <property type="entry name" value="MEMBRANE PROTEINS"/>
    <property type="match status" value="1"/>
</dbReference>
<keyword evidence="3" id="KW-1185">Reference proteome</keyword>
<feature type="transmembrane region" description="Helical" evidence="1">
    <location>
        <begin position="47"/>
        <end position="68"/>
    </location>
</feature>
<dbReference type="eggNOG" id="ENOG5032RYR">
    <property type="taxonomic scope" value="Bacteria"/>
</dbReference>
<keyword evidence="1" id="KW-0812">Transmembrane</keyword>
<comment type="caution">
    <text evidence="2">The sequence shown here is derived from an EMBL/GenBank/DDBJ whole genome shotgun (WGS) entry which is preliminary data.</text>
</comment>
<accession>H5UVM6</accession>
<keyword evidence="1" id="KW-0472">Membrane</keyword>
<dbReference type="Pfam" id="PF13430">
    <property type="entry name" value="DUF4112"/>
    <property type="match status" value="1"/>
</dbReference>
<protein>
    <recommendedName>
        <fullName evidence="4">DUF4112 domain-containing protein</fullName>
    </recommendedName>
</protein>
<organism evidence="2 3">
    <name type="scientific">Mobilicoccus pelagius NBRC 104925</name>
    <dbReference type="NCBI Taxonomy" id="1089455"/>
    <lineage>
        <taxon>Bacteria</taxon>
        <taxon>Bacillati</taxon>
        <taxon>Actinomycetota</taxon>
        <taxon>Actinomycetes</taxon>
        <taxon>Micrococcales</taxon>
        <taxon>Dermatophilaceae</taxon>
        <taxon>Mobilicoccus</taxon>
    </lineage>
</organism>
<proteinExistence type="predicted"/>
<keyword evidence="1" id="KW-1133">Transmembrane helix</keyword>
<evidence type="ECO:0008006" key="4">
    <source>
        <dbReference type="Google" id="ProtNLM"/>
    </source>
</evidence>
<dbReference type="AlphaFoldDB" id="H5UVM6"/>
<dbReference type="EMBL" id="BAFE01000094">
    <property type="protein sequence ID" value="GAB49784.1"/>
    <property type="molecule type" value="Genomic_DNA"/>
</dbReference>
<evidence type="ECO:0000313" key="3">
    <source>
        <dbReference type="Proteomes" id="UP000004367"/>
    </source>
</evidence>
<evidence type="ECO:0000256" key="1">
    <source>
        <dbReference type="SAM" id="Phobius"/>
    </source>
</evidence>
<feature type="transmembrane region" description="Helical" evidence="1">
    <location>
        <begin position="20"/>
        <end position="40"/>
    </location>
</feature>
<name>H5UVM6_9MICO</name>
<dbReference type="InterPro" id="IPR025187">
    <property type="entry name" value="DUF4112"/>
</dbReference>
<dbReference type="Proteomes" id="UP000004367">
    <property type="component" value="Unassembled WGS sequence"/>
</dbReference>
<reference evidence="2 3" key="1">
    <citation type="submission" date="2012-02" db="EMBL/GenBank/DDBJ databases">
        <title>Whole genome shotgun sequence of Mobilicoccus pelagius NBRC 104925.</title>
        <authorList>
            <person name="Yoshida Y."/>
            <person name="Hosoyama A."/>
            <person name="Tsuchikane K."/>
            <person name="Katsumata H."/>
            <person name="Yamazaki S."/>
            <person name="Fujita N."/>
        </authorList>
    </citation>
    <scope>NUCLEOTIDE SEQUENCE [LARGE SCALE GENOMIC DNA]</scope>
    <source>
        <strain evidence="2 3">NBRC 104925</strain>
    </source>
</reference>